<dbReference type="PRINTS" id="PR00926">
    <property type="entry name" value="MITOCARRIER"/>
</dbReference>
<dbReference type="GO" id="GO:0015218">
    <property type="term" value="F:pyrimidine nucleotide transmembrane transporter activity"/>
    <property type="evidence" value="ECO:0007669"/>
    <property type="project" value="InterPro"/>
</dbReference>
<evidence type="ECO:0008006" key="14">
    <source>
        <dbReference type="Google" id="ProtNLM"/>
    </source>
</evidence>
<dbReference type="Gene3D" id="1.50.40.10">
    <property type="entry name" value="Mitochondrial carrier domain"/>
    <property type="match status" value="2"/>
</dbReference>
<evidence type="ECO:0000313" key="13">
    <source>
        <dbReference type="Proteomes" id="UP001209570"/>
    </source>
</evidence>
<feature type="transmembrane region" description="Helical" evidence="11">
    <location>
        <begin position="137"/>
        <end position="160"/>
    </location>
</feature>
<sequence length="346" mass="37317">MTTGATSGTPAAAAAAQTQDASAGRNGAIATTAMTRTQRRQFMAGAVGGMTAAIITSPLEVVKTRLQIQGGRDAFSGAKSLSTFGVMRSICKTESVFGLWRGLTPTLIGVIPARAVYFGSYSRVKEYLSGHGFQGRAFNFTAAAAAGSLAATLTCPIWVVKTRLQLMPAHSELLSARPNVLTLGFQRNMSTLASTPRASPRFSSIRDVAIDMYRKEGPRAFFRGLSASYWGITESAVQFMLYEECKSLLEDPTPSQYFVAAGACKLVAAALTYPHEVVRTRMRDQRAPLGSKDLKYRSMLQSIALIFREEGRRGLYGGMSAHLMRVVPNAAIMFLVVELISQQASE</sequence>
<feature type="repeat" description="Solcar" evidence="9">
    <location>
        <begin position="134"/>
        <end position="248"/>
    </location>
</feature>
<dbReference type="GO" id="GO:0005743">
    <property type="term" value="C:mitochondrial inner membrane"/>
    <property type="evidence" value="ECO:0007669"/>
    <property type="project" value="UniProtKB-SubCell"/>
</dbReference>
<keyword evidence="8 9" id="KW-0472">Membrane</keyword>
<dbReference type="InterPro" id="IPR023395">
    <property type="entry name" value="MCP_dom_sf"/>
</dbReference>
<proteinExistence type="inferred from homology"/>
<keyword evidence="7" id="KW-0496">Mitochondrion</keyword>
<dbReference type="Pfam" id="PF00153">
    <property type="entry name" value="Mito_carr"/>
    <property type="match status" value="3"/>
</dbReference>
<name>A0AAD5LSU9_PYTIN</name>
<dbReference type="EMBL" id="JAKCXM010000012">
    <property type="protein sequence ID" value="KAJ0408377.1"/>
    <property type="molecule type" value="Genomic_DNA"/>
</dbReference>
<evidence type="ECO:0000256" key="10">
    <source>
        <dbReference type="RuleBase" id="RU000488"/>
    </source>
</evidence>
<keyword evidence="5" id="KW-0999">Mitochondrion inner membrane</keyword>
<evidence type="ECO:0000256" key="1">
    <source>
        <dbReference type="ARBA" id="ARBA00004448"/>
    </source>
</evidence>
<feature type="transmembrane region" description="Helical" evidence="11">
    <location>
        <begin position="97"/>
        <end position="117"/>
    </location>
</feature>
<dbReference type="SUPFAM" id="SSF103506">
    <property type="entry name" value="Mitochondrial carrier"/>
    <property type="match status" value="1"/>
</dbReference>
<dbReference type="PANTHER" id="PTHR45829">
    <property type="entry name" value="MITOCHONDRIAL CARRIER PROTEIN RIM2"/>
    <property type="match status" value="1"/>
</dbReference>
<dbReference type="InterPro" id="IPR002067">
    <property type="entry name" value="MCP"/>
</dbReference>
<accession>A0AAD5LSU9</accession>
<keyword evidence="6 11" id="KW-1133">Transmembrane helix</keyword>
<comment type="caution">
    <text evidence="12">The sequence shown here is derived from an EMBL/GenBank/DDBJ whole genome shotgun (WGS) entry which is preliminary data.</text>
</comment>
<gene>
    <name evidence="12" type="ORF">P43SY_003103</name>
</gene>
<evidence type="ECO:0000256" key="2">
    <source>
        <dbReference type="ARBA" id="ARBA00022448"/>
    </source>
</evidence>
<keyword evidence="4" id="KW-0677">Repeat</keyword>
<comment type="similarity">
    <text evidence="10">Belongs to the mitochondrial carrier (TC 2.A.29) family.</text>
</comment>
<dbReference type="InterPro" id="IPR049562">
    <property type="entry name" value="SLC25A33/36-like"/>
</dbReference>
<evidence type="ECO:0000256" key="4">
    <source>
        <dbReference type="ARBA" id="ARBA00022737"/>
    </source>
</evidence>
<evidence type="ECO:0000256" key="6">
    <source>
        <dbReference type="ARBA" id="ARBA00022989"/>
    </source>
</evidence>
<evidence type="ECO:0000256" key="7">
    <source>
        <dbReference type="ARBA" id="ARBA00023128"/>
    </source>
</evidence>
<comment type="subcellular location">
    <subcellularLocation>
        <location evidence="1">Mitochondrion inner membrane</location>
        <topology evidence="1">Multi-pass membrane protein</topology>
    </subcellularLocation>
</comment>
<evidence type="ECO:0000256" key="9">
    <source>
        <dbReference type="PROSITE-ProRule" id="PRU00282"/>
    </source>
</evidence>
<dbReference type="AlphaFoldDB" id="A0AAD5LSU9"/>
<dbReference type="InterPro" id="IPR018108">
    <property type="entry name" value="MCP_transmembrane"/>
</dbReference>
<evidence type="ECO:0000256" key="11">
    <source>
        <dbReference type="SAM" id="Phobius"/>
    </source>
</evidence>
<keyword evidence="3 9" id="KW-0812">Transmembrane</keyword>
<evidence type="ECO:0000313" key="12">
    <source>
        <dbReference type="EMBL" id="KAJ0408377.1"/>
    </source>
</evidence>
<evidence type="ECO:0000256" key="8">
    <source>
        <dbReference type="ARBA" id="ARBA00023136"/>
    </source>
</evidence>
<dbReference type="PROSITE" id="PS50920">
    <property type="entry name" value="SOLCAR"/>
    <property type="match status" value="3"/>
</dbReference>
<reference evidence="12" key="1">
    <citation type="submission" date="2021-12" db="EMBL/GenBank/DDBJ databases">
        <title>Prjna785345.</title>
        <authorList>
            <person name="Rujirawat T."/>
            <person name="Krajaejun T."/>
        </authorList>
    </citation>
    <scope>NUCLEOTIDE SEQUENCE</scope>
    <source>
        <strain evidence="12">Pi057C3</strain>
    </source>
</reference>
<dbReference type="PANTHER" id="PTHR45829:SF4">
    <property type="entry name" value="MITOCHONDRIAL CARRIER PROTEIN RIM2"/>
    <property type="match status" value="1"/>
</dbReference>
<evidence type="ECO:0000256" key="3">
    <source>
        <dbReference type="ARBA" id="ARBA00022692"/>
    </source>
</evidence>
<dbReference type="Proteomes" id="UP001209570">
    <property type="component" value="Unassembled WGS sequence"/>
</dbReference>
<feature type="repeat" description="Solcar" evidence="9">
    <location>
        <begin position="256"/>
        <end position="343"/>
    </location>
</feature>
<organism evidence="12 13">
    <name type="scientific">Pythium insidiosum</name>
    <name type="common">Pythiosis disease agent</name>
    <dbReference type="NCBI Taxonomy" id="114742"/>
    <lineage>
        <taxon>Eukaryota</taxon>
        <taxon>Sar</taxon>
        <taxon>Stramenopiles</taxon>
        <taxon>Oomycota</taxon>
        <taxon>Peronosporomycetes</taxon>
        <taxon>Pythiales</taxon>
        <taxon>Pythiaceae</taxon>
        <taxon>Pythium</taxon>
    </lineage>
</organism>
<evidence type="ECO:0000256" key="5">
    <source>
        <dbReference type="ARBA" id="ARBA00022792"/>
    </source>
</evidence>
<feature type="repeat" description="Solcar" evidence="9">
    <location>
        <begin position="36"/>
        <end position="127"/>
    </location>
</feature>
<dbReference type="GO" id="GO:1990519">
    <property type="term" value="P:pyrimidine nucleotide import into mitochondrion"/>
    <property type="evidence" value="ECO:0007669"/>
    <property type="project" value="TreeGrafter"/>
</dbReference>
<protein>
    <recommendedName>
        <fullName evidence="14">Mitochondrial Carrier (MC) Family</fullName>
    </recommendedName>
</protein>
<keyword evidence="13" id="KW-1185">Reference proteome</keyword>
<keyword evidence="2 10" id="KW-0813">Transport</keyword>